<protein>
    <submittedName>
        <fullName evidence="6">Integrase</fullName>
    </submittedName>
</protein>
<dbReference type="EMBL" id="BSPP01000011">
    <property type="protein sequence ID" value="GLS88090.1"/>
    <property type="molecule type" value="Genomic_DNA"/>
</dbReference>
<comment type="similarity">
    <text evidence="1">Belongs to the 'phage' integrase family.</text>
</comment>
<evidence type="ECO:0000313" key="6">
    <source>
        <dbReference type="EMBL" id="GLS88090.1"/>
    </source>
</evidence>
<evidence type="ECO:0000313" key="7">
    <source>
        <dbReference type="Proteomes" id="UP001157355"/>
    </source>
</evidence>
<evidence type="ECO:0000256" key="1">
    <source>
        <dbReference type="ARBA" id="ARBA00008857"/>
    </source>
</evidence>
<dbReference type="InterPro" id="IPR013762">
    <property type="entry name" value="Integrase-like_cat_sf"/>
</dbReference>
<evidence type="ECO:0000259" key="5">
    <source>
        <dbReference type="PROSITE" id="PS51898"/>
    </source>
</evidence>
<dbReference type="InterPro" id="IPR038488">
    <property type="entry name" value="Integrase_DNA-bd_sf"/>
</dbReference>
<dbReference type="PROSITE" id="PS51898">
    <property type="entry name" value="TYR_RECOMBINASE"/>
    <property type="match status" value="1"/>
</dbReference>
<dbReference type="Gene3D" id="3.30.160.390">
    <property type="entry name" value="Integrase, DNA-binding domain"/>
    <property type="match status" value="1"/>
</dbReference>
<evidence type="ECO:0000256" key="4">
    <source>
        <dbReference type="ARBA" id="ARBA00023172"/>
    </source>
</evidence>
<dbReference type="InterPro" id="IPR002104">
    <property type="entry name" value="Integrase_catalytic"/>
</dbReference>
<dbReference type="PANTHER" id="PTHR30629">
    <property type="entry name" value="PROPHAGE INTEGRASE"/>
    <property type="match status" value="1"/>
</dbReference>
<organism evidence="6 7">
    <name type="scientific">Cypionkella aquatica</name>
    <dbReference type="NCBI Taxonomy" id="1756042"/>
    <lineage>
        <taxon>Bacteria</taxon>
        <taxon>Pseudomonadati</taxon>
        <taxon>Pseudomonadota</taxon>
        <taxon>Alphaproteobacteria</taxon>
        <taxon>Rhodobacterales</taxon>
        <taxon>Paracoccaceae</taxon>
        <taxon>Cypionkella</taxon>
    </lineage>
</organism>
<dbReference type="Proteomes" id="UP001157355">
    <property type="component" value="Unassembled WGS sequence"/>
</dbReference>
<dbReference type="InterPro" id="IPR053876">
    <property type="entry name" value="Phage_int_M"/>
</dbReference>
<dbReference type="CDD" id="cd00801">
    <property type="entry name" value="INT_P4_C"/>
    <property type="match status" value="1"/>
</dbReference>
<proteinExistence type="inferred from homology"/>
<keyword evidence="2" id="KW-0229">DNA integration</keyword>
<keyword evidence="7" id="KW-1185">Reference proteome</keyword>
<accession>A0AA37U7E6</accession>
<name>A0AA37U7E6_9RHOB</name>
<feature type="domain" description="Tyr recombinase" evidence="5">
    <location>
        <begin position="179"/>
        <end position="355"/>
    </location>
</feature>
<dbReference type="GO" id="GO:0006310">
    <property type="term" value="P:DNA recombination"/>
    <property type="evidence" value="ECO:0007669"/>
    <property type="project" value="UniProtKB-KW"/>
</dbReference>
<dbReference type="Gene3D" id="1.10.150.130">
    <property type="match status" value="1"/>
</dbReference>
<dbReference type="Pfam" id="PF00589">
    <property type="entry name" value="Phage_integrase"/>
    <property type="match status" value="1"/>
</dbReference>
<comment type="caution">
    <text evidence="6">The sequence shown here is derived from an EMBL/GenBank/DDBJ whole genome shotgun (WGS) entry which is preliminary data.</text>
</comment>
<keyword evidence="4" id="KW-0233">DNA recombination</keyword>
<dbReference type="InterPro" id="IPR050808">
    <property type="entry name" value="Phage_Integrase"/>
</dbReference>
<sequence>MYADGGGLYLHVSPTGAKSWILRTVIHGKRRDLGCGSADLVTLAEAREAARKLRKVAREGGDPARERKRQTLTFEVAARRVHTNLLPTWTNAHFGKTWLSSLENDVFPHIGSRQLQSVTTADLLSVLQPIWTVKADTAKKIKQRIAAVFDWAKGAGHFAGENPVLGLKKALPTMKATGAHYDAMPWPDLPAFLKVLHQRDGMSARCLEFIILTCVRSGEARGARWSEIQGNVWTIPAERMKAREVHRVPLTPEALAVLDRVRGLDDELIFPSSQKGKDGRAKEQSDMVFIALYKRMEVEGFTTHGFRSTFRDWCGESARADREVAEAALAHSVGNAVERAYARSDLFDRRRELMVQWSTYAKGTKKEVASDN</sequence>
<evidence type="ECO:0000256" key="2">
    <source>
        <dbReference type="ARBA" id="ARBA00022908"/>
    </source>
</evidence>
<reference evidence="6 7" key="1">
    <citation type="journal article" date="2014" name="Int. J. Syst. Evol. Microbiol.">
        <title>Complete genome sequence of Corynebacterium casei LMG S-19264T (=DSM 44701T), isolated from a smear-ripened cheese.</title>
        <authorList>
            <consortium name="US DOE Joint Genome Institute (JGI-PGF)"/>
            <person name="Walter F."/>
            <person name="Albersmeier A."/>
            <person name="Kalinowski J."/>
            <person name="Ruckert C."/>
        </authorList>
    </citation>
    <scope>NUCLEOTIDE SEQUENCE [LARGE SCALE GENOMIC DNA]</scope>
    <source>
        <strain evidence="6 7">NBRC 111766</strain>
    </source>
</reference>
<dbReference type="SUPFAM" id="SSF56349">
    <property type="entry name" value="DNA breaking-rejoining enzymes"/>
    <property type="match status" value="1"/>
</dbReference>
<dbReference type="GO" id="GO:0015074">
    <property type="term" value="P:DNA integration"/>
    <property type="evidence" value="ECO:0007669"/>
    <property type="project" value="UniProtKB-KW"/>
</dbReference>
<dbReference type="AlphaFoldDB" id="A0AA37U7E6"/>
<evidence type="ECO:0000256" key="3">
    <source>
        <dbReference type="ARBA" id="ARBA00023125"/>
    </source>
</evidence>
<dbReference type="InterPro" id="IPR010998">
    <property type="entry name" value="Integrase_recombinase_N"/>
</dbReference>
<gene>
    <name evidence="6" type="ORF">GCM10010873_30640</name>
</gene>
<dbReference type="Gene3D" id="1.10.443.10">
    <property type="entry name" value="Intergrase catalytic core"/>
    <property type="match status" value="1"/>
</dbReference>
<dbReference type="Pfam" id="PF22022">
    <property type="entry name" value="Phage_int_M"/>
    <property type="match status" value="1"/>
</dbReference>
<dbReference type="PANTHER" id="PTHR30629:SF2">
    <property type="entry name" value="PROPHAGE INTEGRASE INTS-RELATED"/>
    <property type="match status" value="1"/>
</dbReference>
<keyword evidence="3" id="KW-0238">DNA-binding</keyword>
<dbReference type="InterPro" id="IPR011010">
    <property type="entry name" value="DNA_brk_join_enz"/>
</dbReference>
<dbReference type="Pfam" id="PF13356">
    <property type="entry name" value="Arm-DNA-bind_3"/>
    <property type="match status" value="1"/>
</dbReference>
<dbReference type="InterPro" id="IPR025166">
    <property type="entry name" value="Integrase_DNA_bind_dom"/>
</dbReference>
<dbReference type="GO" id="GO:0003677">
    <property type="term" value="F:DNA binding"/>
    <property type="evidence" value="ECO:0007669"/>
    <property type="project" value="UniProtKB-KW"/>
</dbReference>